<evidence type="ECO:0000313" key="1">
    <source>
        <dbReference type="EMBL" id="MBA0848349.1"/>
    </source>
</evidence>
<organism evidence="1 2">
    <name type="scientific">Gossypium schwendimanii</name>
    <name type="common">Cotton</name>
    <dbReference type="NCBI Taxonomy" id="34291"/>
    <lineage>
        <taxon>Eukaryota</taxon>
        <taxon>Viridiplantae</taxon>
        <taxon>Streptophyta</taxon>
        <taxon>Embryophyta</taxon>
        <taxon>Tracheophyta</taxon>
        <taxon>Spermatophyta</taxon>
        <taxon>Magnoliopsida</taxon>
        <taxon>eudicotyledons</taxon>
        <taxon>Gunneridae</taxon>
        <taxon>Pentapetalae</taxon>
        <taxon>rosids</taxon>
        <taxon>malvids</taxon>
        <taxon>Malvales</taxon>
        <taxon>Malvaceae</taxon>
        <taxon>Malvoideae</taxon>
        <taxon>Gossypium</taxon>
    </lineage>
</organism>
<keyword evidence="2" id="KW-1185">Reference proteome</keyword>
<feature type="non-terminal residue" evidence="1">
    <location>
        <position position="1"/>
    </location>
</feature>
<comment type="caution">
    <text evidence="1">The sequence shown here is derived from an EMBL/GenBank/DDBJ whole genome shotgun (WGS) entry which is preliminary data.</text>
</comment>
<name>A0A7J9KQ23_GOSSC</name>
<sequence length="127" mass="14483">GTTWSSNEIIKVSYSWAKQFLLSEKRPIEKYIRKPIICFNSFGSGIYLNTDGSVRHEDGSMAVEGVTNSLEVVMVIQESLIGGPNSALIGRVLQLLYQIRHWNICYRPREENQEDDRLAKLAHLESQ</sequence>
<dbReference type="AlphaFoldDB" id="A0A7J9KQ23"/>
<protein>
    <recommendedName>
        <fullName evidence="3">RNase H type-1 domain-containing protein</fullName>
    </recommendedName>
</protein>
<proteinExistence type="predicted"/>
<reference evidence="1 2" key="1">
    <citation type="journal article" date="2019" name="Genome Biol. Evol.">
        <title>Insights into the evolution of the New World diploid cottons (Gossypium, subgenus Houzingenia) based on genome sequencing.</title>
        <authorList>
            <person name="Grover C.E."/>
            <person name="Arick M.A. 2nd"/>
            <person name="Thrash A."/>
            <person name="Conover J.L."/>
            <person name="Sanders W.S."/>
            <person name="Peterson D.G."/>
            <person name="Frelichowski J.E."/>
            <person name="Scheffler J.A."/>
            <person name="Scheffler B.E."/>
            <person name="Wendel J.F."/>
        </authorList>
    </citation>
    <scope>NUCLEOTIDE SEQUENCE [LARGE SCALE GENOMIC DNA]</scope>
    <source>
        <strain evidence="1">1</strain>
        <tissue evidence="1">Leaf</tissue>
    </source>
</reference>
<evidence type="ECO:0000313" key="2">
    <source>
        <dbReference type="Proteomes" id="UP000593576"/>
    </source>
</evidence>
<feature type="non-terminal residue" evidence="1">
    <location>
        <position position="127"/>
    </location>
</feature>
<accession>A0A7J9KQ23</accession>
<dbReference type="Proteomes" id="UP000593576">
    <property type="component" value="Unassembled WGS sequence"/>
</dbReference>
<dbReference type="OrthoDB" id="1112108at2759"/>
<dbReference type="EMBL" id="JABFAF010000002">
    <property type="protein sequence ID" value="MBA0848349.1"/>
    <property type="molecule type" value="Genomic_DNA"/>
</dbReference>
<evidence type="ECO:0008006" key="3">
    <source>
        <dbReference type="Google" id="ProtNLM"/>
    </source>
</evidence>
<gene>
    <name evidence="1" type="ORF">Goshw_001020</name>
</gene>